<dbReference type="PROSITE" id="PS50089">
    <property type="entry name" value="ZF_RING_2"/>
    <property type="match status" value="1"/>
</dbReference>
<name>A0ABD0ZX64_CARAN</name>
<dbReference type="Pfam" id="PF14111">
    <property type="entry name" value="DUF4283"/>
    <property type="match status" value="1"/>
</dbReference>
<comment type="caution">
    <text evidence="4">The sequence shown here is derived from an EMBL/GenBank/DDBJ whole genome shotgun (WGS) entry which is preliminary data.</text>
</comment>
<dbReference type="Pfam" id="PF13639">
    <property type="entry name" value="zf-RING_2"/>
    <property type="match status" value="1"/>
</dbReference>
<dbReference type="GO" id="GO:0008270">
    <property type="term" value="F:zinc ion binding"/>
    <property type="evidence" value="ECO:0007669"/>
    <property type="project" value="UniProtKB-KW"/>
</dbReference>
<organism evidence="4 5">
    <name type="scientific">Cardamine amara subsp. amara</name>
    <dbReference type="NCBI Taxonomy" id="228776"/>
    <lineage>
        <taxon>Eukaryota</taxon>
        <taxon>Viridiplantae</taxon>
        <taxon>Streptophyta</taxon>
        <taxon>Embryophyta</taxon>
        <taxon>Tracheophyta</taxon>
        <taxon>Spermatophyta</taxon>
        <taxon>Magnoliopsida</taxon>
        <taxon>eudicotyledons</taxon>
        <taxon>Gunneridae</taxon>
        <taxon>Pentapetalae</taxon>
        <taxon>rosids</taxon>
        <taxon>malvids</taxon>
        <taxon>Brassicales</taxon>
        <taxon>Brassicaceae</taxon>
        <taxon>Cardamineae</taxon>
        <taxon>Cardamine</taxon>
    </lineage>
</organism>
<dbReference type="Pfam" id="PF14392">
    <property type="entry name" value="zf-CCHC_4"/>
    <property type="match status" value="1"/>
</dbReference>
<dbReference type="InterPro" id="IPR040256">
    <property type="entry name" value="At4g02000-like"/>
</dbReference>
<dbReference type="InterPro" id="IPR013083">
    <property type="entry name" value="Znf_RING/FYVE/PHD"/>
</dbReference>
<keyword evidence="1" id="KW-0863">Zinc-finger</keyword>
<dbReference type="InterPro" id="IPR001841">
    <property type="entry name" value="Znf_RING"/>
</dbReference>
<feature type="domain" description="CCHC-type" evidence="3">
    <location>
        <begin position="172"/>
        <end position="187"/>
    </location>
</feature>
<dbReference type="InterPro" id="IPR001878">
    <property type="entry name" value="Znf_CCHC"/>
</dbReference>
<dbReference type="PANTHER" id="PTHR31286">
    <property type="entry name" value="GLYCINE-RICH CELL WALL STRUCTURAL PROTEIN 1.8-LIKE"/>
    <property type="match status" value="1"/>
</dbReference>
<dbReference type="PROSITE" id="PS50158">
    <property type="entry name" value="ZF_CCHC"/>
    <property type="match status" value="1"/>
</dbReference>
<dbReference type="PANTHER" id="PTHR31286:SF167">
    <property type="entry name" value="OS09G0268800 PROTEIN"/>
    <property type="match status" value="1"/>
</dbReference>
<dbReference type="Gene3D" id="3.30.40.10">
    <property type="entry name" value="Zinc/RING finger domain, C3HC4 (zinc finger)"/>
    <property type="match status" value="1"/>
</dbReference>
<accession>A0ABD0ZX64</accession>
<reference evidence="4 5" key="1">
    <citation type="submission" date="2024-04" db="EMBL/GenBank/DDBJ databases">
        <title>Genome assembly C_amara_ONT_v2.</title>
        <authorList>
            <person name="Yant L."/>
            <person name="Moore C."/>
            <person name="Slenker M."/>
        </authorList>
    </citation>
    <scope>NUCLEOTIDE SEQUENCE [LARGE SCALE GENOMIC DNA]</scope>
    <source>
        <tissue evidence="4">Leaf</tissue>
    </source>
</reference>
<sequence>MFDESSLHRLVGKFFTNSTPPSFDETEQSLRKQWNLYGDMTVQKLADNETFLFEFRQDIDKSNVLANGPYNVNGVIILIKNLYSPNMIDFTVANFGVAVFGLPSYLLTKDLLPTLKSLVGENDPDLFGLPDKINNYIYYRVDVDLKKPLRPGFYIGQNRFVEFKYRNLGDFCYNCGMIGHVRGNCDQVRFPKKRALNATSSTDVYGPWLRLYPLETCNEIGVMKSPKKHNGVRECEKTLSYAQFFIKIEFNKVAVCYPKLTKLTMSTHKFRFPCSYLDTETESTDSTTTTTSKAYEVIQREICENTPSCFQGFGHESLNKPEIMGTIVEKLKFIKNNEFCCHDKWLTLKLQINRIYNLTPVDYETFIESYGDISIDRLIENKISDLIKKRVEKKEDLLSLPCWEKQIREAMSEMGFSQYIYLANVSRRAYKAMMKAVQMEISSRSCPVPADRTTVSELMRFKVLGPDMDRLDQCMICVGEMFLAEEATTLPCSHVFHSSCIEKWLQVGHKCPLCGFKLLSQK</sequence>
<dbReference type="SMART" id="SM00184">
    <property type="entry name" value="RING"/>
    <property type="match status" value="1"/>
</dbReference>
<evidence type="ECO:0000313" key="5">
    <source>
        <dbReference type="Proteomes" id="UP001558713"/>
    </source>
</evidence>
<keyword evidence="5" id="KW-1185">Reference proteome</keyword>
<dbReference type="EMBL" id="JBANAX010000653">
    <property type="protein sequence ID" value="KAL1199203.1"/>
    <property type="molecule type" value="Genomic_DNA"/>
</dbReference>
<proteinExistence type="predicted"/>
<protein>
    <submittedName>
        <fullName evidence="4">E3 ubiquitin-protein ligase SIRP1</fullName>
    </submittedName>
</protein>
<evidence type="ECO:0000259" key="3">
    <source>
        <dbReference type="PROSITE" id="PS50158"/>
    </source>
</evidence>
<gene>
    <name evidence="4" type="ORF">V5N11_005560</name>
</gene>
<dbReference type="InterPro" id="IPR025836">
    <property type="entry name" value="Zn_knuckle_CX2CX4HX4C"/>
</dbReference>
<evidence type="ECO:0000313" key="4">
    <source>
        <dbReference type="EMBL" id="KAL1199203.1"/>
    </source>
</evidence>
<evidence type="ECO:0000256" key="1">
    <source>
        <dbReference type="PROSITE-ProRule" id="PRU00047"/>
    </source>
</evidence>
<evidence type="ECO:0000259" key="2">
    <source>
        <dbReference type="PROSITE" id="PS50089"/>
    </source>
</evidence>
<dbReference type="InterPro" id="IPR025558">
    <property type="entry name" value="DUF4283"/>
</dbReference>
<feature type="domain" description="RING-type" evidence="2">
    <location>
        <begin position="474"/>
        <end position="514"/>
    </location>
</feature>
<dbReference type="SUPFAM" id="SSF57850">
    <property type="entry name" value="RING/U-box"/>
    <property type="match status" value="1"/>
</dbReference>
<keyword evidence="1" id="KW-0862">Zinc</keyword>
<dbReference type="Proteomes" id="UP001558713">
    <property type="component" value="Unassembled WGS sequence"/>
</dbReference>
<keyword evidence="1" id="KW-0479">Metal-binding</keyword>
<dbReference type="AlphaFoldDB" id="A0ABD0ZX64"/>